<proteinExistence type="predicted"/>
<evidence type="ECO:0000313" key="1">
    <source>
        <dbReference type="EMBL" id="EHJ10026.1"/>
    </source>
</evidence>
<reference evidence="1 2" key="1">
    <citation type="journal article" date="2011" name="Front. Microbiol.">
        <title>Two Strains of Crocosphaera watsonii with Highly Conserved Genomes are Distinguished by Strain-Specific Features.</title>
        <authorList>
            <person name="Bench S.R."/>
            <person name="Ilikchyan I.N."/>
            <person name="Tripp H.J."/>
            <person name="Zehr J.P."/>
        </authorList>
    </citation>
    <scope>NUCLEOTIDE SEQUENCE [LARGE SCALE GENOMIC DNA]</scope>
    <source>
        <strain evidence="1 2">WH 0003</strain>
    </source>
</reference>
<dbReference type="Proteomes" id="UP000003477">
    <property type="component" value="Unassembled WGS sequence"/>
</dbReference>
<sequence>MGLVFDLNLGGGKSKGEQLDLNLSYRPKPSSTKRPNYSPLAFFRNF</sequence>
<comment type="caution">
    <text evidence="1">The sequence shown here is derived from an EMBL/GenBank/DDBJ whole genome shotgun (WGS) entry which is preliminary data.</text>
</comment>
<dbReference type="AlphaFoldDB" id="G5JCR1"/>
<accession>G5JCR1</accession>
<dbReference type="PATRIC" id="fig|423471.3.peg.4868"/>
<protein>
    <submittedName>
        <fullName evidence="1">Uncharacterized protein</fullName>
    </submittedName>
</protein>
<evidence type="ECO:0000313" key="2">
    <source>
        <dbReference type="Proteomes" id="UP000003477"/>
    </source>
</evidence>
<organism evidence="1 2">
    <name type="scientific">Crocosphaera watsonii WH 0003</name>
    <dbReference type="NCBI Taxonomy" id="423471"/>
    <lineage>
        <taxon>Bacteria</taxon>
        <taxon>Bacillati</taxon>
        <taxon>Cyanobacteriota</taxon>
        <taxon>Cyanophyceae</taxon>
        <taxon>Oscillatoriophycideae</taxon>
        <taxon>Chroococcales</taxon>
        <taxon>Aphanothecaceae</taxon>
        <taxon>Crocosphaera</taxon>
    </lineage>
</organism>
<dbReference type="EMBL" id="AESD01000802">
    <property type="protein sequence ID" value="EHJ10026.1"/>
    <property type="molecule type" value="Genomic_DNA"/>
</dbReference>
<name>G5JCR1_CROWT</name>
<gene>
    <name evidence="1" type="ORF">CWATWH0003_5212</name>
</gene>